<dbReference type="Proteomes" id="UP000054516">
    <property type="component" value="Unassembled WGS sequence"/>
</dbReference>
<feature type="domain" description="ASX DEUBAD" evidence="2">
    <location>
        <begin position="180"/>
        <end position="304"/>
    </location>
</feature>
<dbReference type="OrthoDB" id="2289918at2759"/>
<dbReference type="OMA" id="PANESHM"/>
<feature type="region of interest" description="Disordered" evidence="1">
    <location>
        <begin position="1"/>
        <end position="61"/>
    </location>
</feature>
<feature type="region of interest" description="Disordered" evidence="1">
    <location>
        <begin position="305"/>
        <end position="328"/>
    </location>
</feature>
<feature type="compositionally biased region" description="Basic and acidic residues" evidence="1">
    <location>
        <begin position="454"/>
        <end position="477"/>
    </location>
</feature>
<sequence>MPPRRTPSKPSSAGKPEADSRSPVACTPRRSTRSSRLRDNSVSQGNVSPTPDELGIGVGPCDVEQVNHNQEVTLNEIVVSDILPNSENEGVGPKGEPGAAGNLADSSWIRRRASRTPSSSHSDQSTSSPSRRGVAMKKQDFVVGIAANDDGKPDELSDVPTPKKRRVDDRPVRRIVVRRNRSKWDDPDEMLTNSDSPLVNAKLRELLCSAAAWDILTEEEKKEVLAKFPDDAEVLDAGTSNARPDVAALRNNNNFRHDVARYQEGLGKGFHDADWIQQAQAAHSSRQMGYYDEFLATDFEDKWGMPMLPQSEAGSEPNGSHAEEERTDGAPLDPVMLALSQDAAGQNAGADDMVKLQSAGVSHGDSSDINMEDRKDIPENTTTSEAAPARDVLGAGENNTSRPSRDDVNHDEQARMEGVAVQIPTELDNRPQEISDRGVEVPAASLVPDMMEGVELHDDSHKEQPENKPAENQPGDR</sequence>
<dbReference type="AlphaFoldDB" id="A0A1W2TVQ4"/>
<feature type="region of interest" description="Disordered" evidence="1">
    <location>
        <begin position="359"/>
        <end position="413"/>
    </location>
</feature>
<feature type="compositionally biased region" description="Basic and acidic residues" evidence="1">
    <location>
        <begin position="403"/>
        <end position="413"/>
    </location>
</feature>
<keyword evidence="4" id="KW-1185">Reference proteome</keyword>
<protein>
    <submittedName>
        <fullName evidence="3">Putative proline-rich early nodulin protein</fullName>
    </submittedName>
</protein>
<evidence type="ECO:0000313" key="4">
    <source>
        <dbReference type="Proteomes" id="UP000054516"/>
    </source>
</evidence>
<dbReference type="Pfam" id="PF13919">
    <property type="entry name" value="ASXH"/>
    <property type="match status" value="1"/>
</dbReference>
<accession>A0A1W2TVQ4</accession>
<gene>
    <name evidence="3" type="ORF">SAMD00023353_8900210</name>
</gene>
<proteinExistence type="predicted"/>
<evidence type="ECO:0000313" key="3">
    <source>
        <dbReference type="EMBL" id="GAP92728.1"/>
    </source>
</evidence>
<dbReference type="STRING" id="77044.A0A1W2TVQ4"/>
<feature type="region of interest" description="Disordered" evidence="1">
    <location>
        <begin position="451"/>
        <end position="477"/>
    </location>
</feature>
<feature type="compositionally biased region" description="Polar residues" evidence="1">
    <location>
        <begin position="40"/>
        <end position="49"/>
    </location>
</feature>
<evidence type="ECO:0000259" key="2">
    <source>
        <dbReference type="Pfam" id="PF13919"/>
    </source>
</evidence>
<organism evidence="3">
    <name type="scientific">Rosellinia necatrix</name>
    <name type="common">White root-rot fungus</name>
    <dbReference type="NCBI Taxonomy" id="77044"/>
    <lineage>
        <taxon>Eukaryota</taxon>
        <taxon>Fungi</taxon>
        <taxon>Dikarya</taxon>
        <taxon>Ascomycota</taxon>
        <taxon>Pezizomycotina</taxon>
        <taxon>Sordariomycetes</taxon>
        <taxon>Xylariomycetidae</taxon>
        <taxon>Xylariales</taxon>
        <taxon>Xylariaceae</taxon>
        <taxon>Rosellinia</taxon>
    </lineage>
</organism>
<feature type="region of interest" description="Disordered" evidence="1">
    <location>
        <begin position="81"/>
        <end position="167"/>
    </location>
</feature>
<reference evidence="3" key="1">
    <citation type="submission" date="2016-03" db="EMBL/GenBank/DDBJ databases">
        <title>Draft genome sequence of Rosellinia necatrix.</title>
        <authorList>
            <person name="Kanematsu S."/>
        </authorList>
    </citation>
    <scope>NUCLEOTIDE SEQUENCE [LARGE SCALE GENOMIC DNA]</scope>
    <source>
        <strain evidence="3">W97</strain>
    </source>
</reference>
<dbReference type="InterPro" id="IPR028020">
    <property type="entry name" value="ASX_DEUBAD_dom"/>
</dbReference>
<evidence type="ECO:0000256" key="1">
    <source>
        <dbReference type="SAM" id="MobiDB-lite"/>
    </source>
</evidence>
<feature type="compositionally biased region" description="Low complexity" evidence="1">
    <location>
        <begin position="115"/>
        <end position="132"/>
    </location>
</feature>
<name>A0A1W2TVQ4_ROSNE</name>
<dbReference type="EMBL" id="DF977534">
    <property type="protein sequence ID" value="GAP92728.1"/>
    <property type="molecule type" value="Genomic_DNA"/>
</dbReference>